<dbReference type="PANTHER" id="PTHR14614">
    <property type="entry name" value="HEPATOCELLULAR CARCINOMA-ASSOCIATED ANTIGEN"/>
    <property type="match status" value="1"/>
</dbReference>
<dbReference type="RefSeq" id="XP_008605870.1">
    <property type="nucleotide sequence ID" value="XM_008607648.1"/>
</dbReference>
<evidence type="ECO:0000313" key="2">
    <source>
        <dbReference type="Proteomes" id="UP000030762"/>
    </source>
</evidence>
<dbReference type="OrthoDB" id="407325at2759"/>
<dbReference type="STRING" id="1156394.T0R261"/>
<organism evidence="1 2">
    <name type="scientific">Saprolegnia diclina (strain VS20)</name>
    <dbReference type="NCBI Taxonomy" id="1156394"/>
    <lineage>
        <taxon>Eukaryota</taxon>
        <taxon>Sar</taxon>
        <taxon>Stramenopiles</taxon>
        <taxon>Oomycota</taxon>
        <taxon>Saprolegniomycetes</taxon>
        <taxon>Saprolegniales</taxon>
        <taxon>Saprolegniaceae</taxon>
        <taxon>Saprolegnia</taxon>
    </lineage>
</organism>
<dbReference type="eggNOG" id="KOG2793">
    <property type="taxonomic scope" value="Eukaryota"/>
</dbReference>
<dbReference type="PANTHER" id="PTHR14614:SF165">
    <property type="entry name" value="FAM86 N-TERMINAL DOMAIN-CONTAINING PROTEIN"/>
    <property type="match status" value="1"/>
</dbReference>
<dbReference type="Proteomes" id="UP000030762">
    <property type="component" value="Unassembled WGS sequence"/>
</dbReference>
<dbReference type="AlphaFoldDB" id="T0R261"/>
<keyword evidence="2" id="KW-1185">Reference proteome</keyword>
<proteinExistence type="predicted"/>
<dbReference type="GO" id="GO:0005634">
    <property type="term" value="C:nucleus"/>
    <property type="evidence" value="ECO:0007669"/>
    <property type="project" value="TreeGrafter"/>
</dbReference>
<dbReference type="Gene3D" id="3.40.50.150">
    <property type="entry name" value="Vaccinia Virus protein VP39"/>
    <property type="match status" value="1"/>
</dbReference>
<sequence length="240" mass="25812">MTTKVEIRNELSGLSDCCRCTLFPCKYFGCMPTDVKTFAFAQTRVLVQEELGASATAATDLDLGCYVWPCAIALATFLAQQPQLVASKAVVELGAGTALPGLLAAKLGAASVRLTDKCMADLAPATRSIALNQLDPACIHTATLAWGDPVSRDWACDVILAADCFYEPDDFEDAVATIARLIALNPMCCVAYVAYQLRSVLHTLQPYLARWRLEATLLASATPELENVYLIRIARATVSA</sequence>
<dbReference type="EMBL" id="JH767135">
    <property type="protein sequence ID" value="EQC41026.1"/>
    <property type="molecule type" value="Genomic_DNA"/>
</dbReference>
<evidence type="ECO:0000313" key="1">
    <source>
        <dbReference type="EMBL" id="EQC41026.1"/>
    </source>
</evidence>
<gene>
    <name evidence="1" type="ORF">SDRG_02083</name>
</gene>
<dbReference type="GO" id="GO:0005737">
    <property type="term" value="C:cytoplasm"/>
    <property type="evidence" value="ECO:0007669"/>
    <property type="project" value="TreeGrafter"/>
</dbReference>
<accession>T0R261</accession>
<dbReference type="InParanoid" id="T0R261"/>
<protein>
    <submittedName>
        <fullName evidence="1">Uncharacterized protein</fullName>
    </submittedName>
</protein>
<dbReference type="InterPro" id="IPR029063">
    <property type="entry name" value="SAM-dependent_MTases_sf"/>
</dbReference>
<dbReference type="GeneID" id="19942810"/>
<dbReference type="OMA" id="CYMILAN"/>
<name>T0R261_SAPDV</name>
<dbReference type="SUPFAM" id="SSF53335">
    <property type="entry name" value="S-adenosyl-L-methionine-dependent methyltransferases"/>
    <property type="match status" value="1"/>
</dbReference>
<dbReference type="InterPro" id="IPR019410">
    <property type="entry name" value="Methyltransf_16"/>
</dbReference>
<dbReference type="VEuPathDB" id="FungiDB:SDRG_02083"/>
<dbReference type="Pfam" id="PF10294">
    <property type="entry name" value="Methyltransf_16"/>
    <property type="match status" value="1"/>
</dbReference>
<reference evidence="1 2" key="1">
    <citation type="submission" date="2012-04" db="EMBL/GenBank/DDBJ databases">
        <title>The Genome Sequence of Saprolegnia declina VS20.</title>
        <authorList>
            <consortium name="The Broad Institute Genome Sequencing Platform"/>
            <person name="Russ C."/>
            <person name="Nusbaum C."/>
            <person name="Tyler B."/>
            <person name="van West P."/>
            <person name="Dieguez-Uribeondo J."/>
            <person name="de Bruijn I."/>
            <person name="Tripathy S."/>
            <person name="Jiang R."/>
            <person name="Young S.K."/>
            <person name="Zeng Q."/>
            <person name="Gargeya S."/>
            <person name="Fitzgerald M."/>
            <person name="Haas B."/>
            <person name="Abouelleil A."/>
            <person name="Alvarado L."/>
            <person name="Arachchi H.M."/>
            <person name="Berlin A."/>
            <person name="Chapman S.B."/>
            <person name="Goldberg J."/>
            <person name="Griggs A."/>
            <person name="Gujja S."/>
            <person name="Hansen M."/>
            <person name="Howarth C."/>
            <person name="Imamovic A."/>
            <person name="Larimer J."/>
            <person name="McCowen C."/>
            <person name="Montmayeur A."/>
            <person name="Murphy C."/>
            <person name="Neiman D."/>
            <person name="Pearson M."/>
            <person name="Priest M."/>
            <person name="Roberts A."/>
            <person name="Saif S."/>
            <person name="Shea T."/>
            <person name="Sisk P."/>
            <person name="Sykes S."/>
            <person name="Wortman J."/>
            <person name="Nusbaum C."/>
            <person name="Birren B."/>
        </authorList>
    </citation>
    <scope>NUCLEOTIDE SEQUENCE [LARGE SCALE GENOMIC DNA]</scope>
    <source>
        <strain evidence="1 2">VS20</strain>
    </source>
</reference>